<evidence type="ECO:0000313" key="3">
    <source>
        <dbReference type="Proteomes" id="UP001476247"/>
    </source>
</evidence>
<feature type="region of interest" description="Disordered" evidence="1">
    <location>
        <begin position="71"/>
        <end position="90"/>
    </location>
</feature>
<proteinExistence type="predicted"/>
<reference evidence="2 3" key="1">
    <citation type="submission" date="2024-04" db="EMBL/GenBank/DDBJ databases">
        <title>genome sequences of Mucor flavus KT1a and Helicostylum pulchrum KT1b strains isolation_sourced from the surface of a dry-aged beef.</title>
        <authorList>
            <person name="Toyotome T."/>
            <person name="Hosono M."/>
            <person name="Torimaru M."/>
            <person name="Fukuda K."/>
            <person name="Mikami N."/>
        </authorList>
    </citation>
    <scope>NUCLEOTIDE SEQUENCE [LARGE SCALE GENOMIC DNA]</scope>
    <source>
        <strain evidence="2 3">KT1b</strain>
    </source>
</reference>
<comment type="caution">
    <text evidence="2">The sequence shown here is derived from an EMBL/GenBank/DDBJ whole genome shotgun (WGS) entry which is preliminary data.</text>
</comment>
<protein>
    <submittedName>
        <fullName evidence="2">Uncharacterized protein</fullName>
    </submittedName>
</protein>
<evidence type="ECO:0000313" key="2">
    <source>
        <dbReference type="EMBL" id="GAA5802962.1"/>
    </source>
</evidence>
<sequence length="90" mass="9580">MATNTALDLLSTTYAGSNVEKENTDPESSITPVQNTSAAPVGFDEDDEVTIYSIAHGKSTAISKTTVYEKSKGNSKTPVETPGLQVFPKR</sequence>
<keyword evidence="3" id="KW-1185">Reference proteome</keyword>
<feature type="region of interest" description="Disordered" evidence="1">
    <location>
        <begin position="1"/>
        <end position="42"/>
    </location>
</feature>
<accession>A0ABP9Y7K4</accession>
<feature type="compositionally biased region" description="Polar residues" evidence="1">
    <location>
        <begin position="26"/>
        <end position="38"/>
    </location>
</feature>
<feature type="compositionally biased region" description="Polar residues" evidence="1">
    <location>
        <begin position="1"/>
        <end position="16"/>
    </location>
</feature>
<dbReference type="EMBL" id="BAABUJ010000025">
    <property type="protein sequence ID" value="GAA5802962.1"/>
    <property type="molecule type" value="Genomic_DNA"/>
</dbReference>
<organism evidence="2 3">
    <name type="scientific">Helicostylum pulchrum</name>
    <dbReference type="NCBI Taxonomy" id="562976"/>
    <lineage>
        <taxon>Eukaryota</taxon>
        <taxon>Fungi</taxon>
        <taxon>Fungi incertae sedis</taxon>
        <taxon>Mucoromycota</taxon>
        <taxon>Mucoromycotina</taxon>
        <taxon>Mucoromycetes</taxon>
        <taxon>Mucorales</taxon>
        <taxon>Mucorineae</taxon>
        <taxon>Mucoraceae</taxon>
        <taxon>Helicostylum</taxon>
    </lineage>
</organism>
<name>A0ABP9Y7K4_9FUNG</name>
<dbReference type="Proteomes" id="UP001476247">
    <property type="component" value="Unassembled WGS sequence"/>
</dbReference>
<evidence type="ECO:0000256" key="1">
    <source>
        <dbReference type="SAM" id="MobiDB-lite"/>
    </source>
</evidence>
<gene>
    <name evidence="2" type="ORF">HPULCUR_008437</name>
</gene>